<proteinExistence type="predicted"/>
<dbReference type="OrthoDB" id="1684217at2"/>
<reference evidence="1 2" key="1">
    <citation type="journal article" date="2015" name="Genome Announc.">
        <title>Complete Genome Sequence of Pelosinus fermentans JBW45, a Member of a Remarkably Competitive Group of Negativicutes in the Firmicutes Phylum.</title>
        <authorList>
            <person name="De Leon K.B."/>
            <person name="Utturkar S.M."/>
            <person name="Camilleri L.B."/>
            <person name="Elias D.A."/>
            <person name="Arkin A.P."/>
            <person name="Fields M.W."/>
            <person name="Brown S.D."/>
            <person name="Wall J.D."/>
        </authorList>
    </citation>
    <scope>NUCLEOTIDE SEQUENCE [LARGE SCALE GENOMIC DNA]</scope>
    <source>
        <strain evidence="1 2">JBW45</strain>
    </source>
</reference>
<organism evidence="1 2">
    <name type="scientific">Pelosinus fermentans JBW45</name>
    <dbReference type="NCBI Taxonomy" id="1192197"/>
    <lineage>
        <taxon>Bacteria</taxon>
        <taxon>Bacillati</taxon>
        <taxon>Bacillota</taxon>
        <taxon>Negativicutes</taxon>
        <taxon>Selenomonadales</taxon>
        <taxon>Sporomusaceae</taxon>
        <taxon>Pelosinus</taxon>
    </lineage>
</organism>
<dbReference type="EMBL" id="CP010978">
    <property type="protein sequence ID" value="AJQ26577.1"/>
    <property type="molecule type" value="Genomic_DNA"/>
</dbReference>
<evidence type="ECO:0000313" key="1">
    <source>
        <dbReference type="EMBL" id="AJQ26577.1"/>
    </source>
</evidence>
<protein>
    <submittedName>
        <fullName evidence="1">Uncharacterized protein</fullName>
    </submittedName>
</protein>
<dbReference type="Proteomes" id="UP000005361">
    <property type="component" value="Chromosome"/>
</dbReference>
<dbReference type="STRING" id="1192197.JBW_01225"/>
<dbReference type="KEGG" id="pft:JBW_01225"/>
<sequence>MANENLKKTILQVVDNQLRENNPPITKITFERLQQSGYTTQQAKEKIAAILLEEMYDVLKTGQPYNEERYSNKLLKLK</sequence>
<dbReference type="AlphaFoldDB" id="I9NRT9"/>
<reference evidence="2" key="2">
    <citation type="submission" date="2015-02" db="EMBL/GenBank/DDBJ databases">
        <title>Complete Genome Sequence of Pelosinus fermentans JBW45.</title>
        <authorList>
            <person name="De Leon K.B."/>
            <person name="Utturkar S.M."/>
            <person name="Camilleri L.B."/>
            <person name="Arkin A.P."/>
            <person name="Fields M.W."/>
            <person name="Brown S.D."/>
            <person name="Wall J.D."/>
        </authorList>
    </citation>
    <scope>NUCLEOTIDE SEQUENCE [LARGE SCALE GENOMIC DNA]</scope>
    <source>
        <strain evidence="2">JBW45</strain>
    </source>
</reference>
<gene>
    <name evidence="1" type="ORF">JBW_01225</name>
</gene>
<evidence type="ECO:0000313" key="2">
    <source>
        <dbReference type="Proteomes" id="UP000005361"/>
    </source>
</evidence>
<accession>I9NRT9</accession>
<dbReference type="HOGENOM" id="CLU_174030_1_0_9"/>
<name>I9NRT9_9FIRM</name>